<dbReference type="Proteomes" id="UP000749646">
    <property type="component" value="Unassembled WGS sequence"/>
</dbReference>
<evidence type="ECO:0000313" key="5">
    <source>
        <dbReference type="Proteomes" id="UP000749646"/>
    </source>
</evidence>
<dbReference type="EMBL" id="JAAAHW010006403">
    <property type="protein sequence ID" value="KAF9961780.1"/>
    <property type="molecule type" value="Genomic_DNA"/>
</dbReference>
<keyword evidence="2" id="KW-0539">Nucleus</keyword>
<evidence type="ECO:0000259" key="3">
    <source>
        <dbReference type="Pfam" id="PF04825"/>
    </source>
</evidence>
<protein>
    <recommendedName>
        <fullName evidence="3">Rad21/Rec8-like protein N-terminal domain-containing protein</fullName>
    </recommendedName>
</protein>
<dbReference type="PANTHER" id="PTHR12585:SF51">
    <property type="entry name" value="MEIOTIC RECOMBINATION PROTEIN REC8"/>
    <property type="match status" value="1"/>
</dbReference>
<gene>
    <name evidence="4" type="ORF">BGZ65_010219</name>
</gene>
<evidence type="ECO:0000313" key="4">
    <source>
        <dbReference type="EMBL" id="KAF9961780.1"/>
    </source>
</evidence>
<name>A0A9P6J404_9FUNG</name>
<accession>A0A9P6J404</accession>
<sequence>MGSTRAGINKLSKKEVNKIDIVKTCKDISQPLEPFALRFSSNLMMGVVRVYNQQYNFYYSDVNNMWIRLKRDLALVQSENIELANPKAKINMITFDYDLAVEEDILRPINVIQDHELEIARAARDKELAVELGWATQSTLDLGDSGSDNQSANFDGKFVPVPAEVLATTQKQSDP</sequence>
<dbReference type="AlphaFoldDB" id="A0A9P6J404"/>
<evidence type="ECO:0000256" key="1">
    <source>
        <dbReference type="ARBA" id="ARBA00004123"/>
    </source>
</evidence>
<comment type="subcellular location">
    <subcellularLocation>
        <location evidence="1">Nucleus</location>
    </subcellularLocation>
</comment>
<proteinExistence type="predicted"/>
<dbReference type="GO" id="GO:0007062">
    <property type="term" value="P:sister chromatid cohesion"/>
    <property type="evidence" value="ECO:0007669"/>
    <property type="project" value="InterPro"/>
</dbReference>
<keyword evidence="5" id="KW-1185">Reference proteome</keyword>
<feature type="domain" description="Rad21/Rec8-like protein N-terminal" evidence="3">
    <location>
        <begin position="9"/>
        <end position="85"/>
    </location>
</feature>
<reference evidence="4" key="1">
    <citation type="journal article" date="2020" name="Fungal Divers.">
        <title>Resolving the Mortierellaceae phylogeny through synthesis of multi-gene phylogenetics and phylogenomics.</title>
        <authorList>
            <person name="Vandepol N."/>
            <person name="Liber J."/>
            <person name="Desiro A."/>
            <person name="Na H."/>
            <person name="Kennedy M."/>
            <person name="Barry K."/>
            <person name="Grigoriev I.V."/>
            <person name="Miller A.N."/>
            <person name="O'Donnell K."/>
            <person name="Stajich J.E."/>
            <person name="Bonito G."/>
        </authorList>
    </citation>
    <scope>NUCLEOTIDE SEQUENCE</scope>
    <source>
        <strain evidence="4">MES-2147</strain>
    </source>
</reference>
<dbReference type="PANTHER" id="PTHR12585">
    <property type="entry name" value="SCC1 / RAD21 FAMILY MEMBER"/>
    <property type="match status" value="1"/>
</dbReference>
<dbReference type="InterPro" id="IPR006910">
    <property type="entry name" value="Rad21_Rec8_N"/>
</dbReference>
<dbReference type="GO" id="GO:0005634">
    <property type="term" value="C:nucleus"/>
    <property type="evidence" value="ECO:0007669"/>
    <property type="project" value="UniProtKB-SubCell"/>
</dbReference>
<dbReference type="GO" id="GO:0008278">
    <property type="term" value="C:cohesin complex"/>
    <property type="evidence" value="ECO:0007669"/>
    <property type="project" value="InterPro"/>
</dbReference>
<dbReference type="GO" id="GO:1990414">
    <property type="term" value="P:replication-born double-strand break repair via sister chromatid exchange"/>
    <property type="evidence" value="ECO:0007669"/>
    <property type="project" value="TreeGrafter"/>
</dbReference>
<evidence type="ECO:0000256" key="2">
    <source>
        <dbReference type="ARBA" id="ARBA00023242"/>
    </source>
</evidence>
<dbReference type="InterPro" id="IPR039781">
    <property type="entry name" value="Rad21/Rec8-like"/>
</dbReference>
<organism evidence="4 5">
    <name type="scientific">Modicella reniformis</name>
    <dbReference type="NCBI Taxonomy" id="1440133"/>
    <lineage>
        <taxon>Eukaryota</taxon>
        <taxon>Fungi</taxon>
        <taxon>Fungi incertae sedis</taxon>
        <taxon>Mucoromycota</taxon>
        <taxon>Mortierellomycotina</taxon>
        <taxon>Mortierellomycetes</taxon>
        <taxon>Mortierellales</taxon>
        <taxon>Mortierellaceae</taxon>
        <taxon>Modicella</taxon>
    </lineage>
</organism>
<dbReference type="Pfam" id="PF04825">
    <property type="entry name" value="Rad21_Rec8_N"/>
    <property type="match status" value="1"/>
</dbReference>
<comment type="caution">
    <text evidence="4">The sequence shown here is derived from an EMBL/GenBank/DDBJ whole genome shotgun (WGS) entry which is preliminary data.</text>
</comment>
<dbReference type="OrthoDB" id="10071381at2759"/>
<dbReference type="GO" id="GO:0003682">
    <property type="term" value="F:chromatin binding"/>
    <property type="evidence" value="ECO:0007669"/>
    <property type="project" value="TreeGrafter"/>
</dbReference>